<reference evidence="3 4" key="1">
    <citation type="submission" date="2019-08" db="EMBL/GenBank/DDBJ databases">
        <title>Paraburkholderia simonii sp. nov. and P. youngii sp. nov. Brazilian and Mexican Mimosa-associated rhizobia.</title>
        <authorList>
            <person name="Mavima L."/>
            <person name="Beukes C.W."/>
            <person name="Palmer M."/>
            <person name="De Meyer S.E."/>
            <person name="James E.K."/>
            <person name="Maluk M."/>
            <person name="Avontuur J.R."/>
            <person name="Chan W.Y."/>
            <person name="Venter S.N."/>
            <person name="Steenkamp E.T."/>
        </authorList>
    </citation>
    <scope>NUCLEOTIDE SEQUENCE [LARGE SCALE GENOMIC DNA]</scope>
    <source>
        <strain evidence="3 4">JPY454</strain>
    </source>
</reference>
<feature type="transmembrane region" description="Helical" evidence="2">
    <location>
        <begin position="102"/>
        <end position="123"/>
    </location>
</feature>
<evidence type="ECO:0000256" key="1">
    <source>
        <dbReference type="SAM" id="MobiDB-lite"/>
    </source>
</evidence>
<dbReference type="Proteomes" id="UP000821598">
    <property type="component" value="Unassembled WGS sequence"/>
</dbReference>
<evidence type="ECO:0000313" key="3">
    <source>
        <dbReference type="EMBL" id="NVI08950.1"/>
    </source>
</evidence>
<comment type="caution">
    <text evidence="3">The sequence shown here is derived from an EMBL/GenBank/DDBJ whole genome shotgun (WGS) entry which is preliminary data.</text>
</comment>
<feature type="compositionally biased region" description="Basic and acidic residues" evidence="1">
    <location>
        <begin position="178"/>
        <end position="195"/>
    </location>
</feature>
<evidence type="ECO:0008006" key="5">
    <source>
        <dbReference type="Google" id="ProtNLM"/>
    </source>
</evidence>
<gene>
    <name evidence="3" type="ORF">FSB64_35565</name>
</gene>
<feature type="region of interest" description="Disordered" evidence="1">
    <location>
        <begin position="169"/>
        <end position="195"/>
    </location>
</feature>
<organism evidence="3 4">
    <name type="scientific">Paraburkholderia youngii</name>
    <dbReference type="NCBI Taxonomy" id="2782701"/>
    <lineage>
        <taxon>Bacteria</taxon>
        <taxon>Pseudomonadati</taxon>
        <taxon>Pseudomonadota</taxon>
        <taxon>Betaproteobacteria</taxon>
        <taxon>Burkholderiales</taxon>
        <taxon>Burkholderiaceae</taxon>
        <taxon>Paraburkholderia</taxon>
    </lineage>
</organism>
<dbReference type="EMBL" id="VOMC01000059">
    <property type="protein sequence ID" value="NVI08950.1"/>
    <property type="molecule type" value="Genomic_DNA"/>
</dbReference>
<keyword evidence="2" id="KW-0472">Membrane</keyword>
<evidence type="ECO:0000313" key="4">
    <source>
        <dbReference type="Proteomes" id="UP000821598"/>
    </source>
</evidence>
<sequence>MDRDMQKPSGGATLARGLGWFSIALGVAQLVAPRAMSRTAGVSARTALVRVYGLREIACGVGLLAARDLRPFLAARVAGDIADMGSLAAASFTLSPRAKRSALGAAVNIVGIAALDLFATRVYRDARTRERTRRAACHDYSGRTGFPSSAAQMRGAALAGFQIPRDLRAPKALQPYTRAEDDTPKPERVRAGSVG</sequence>
<proteinExistence type="predicted"/>
<keyword evidence="2" id="KW-0812">Transmembrane</keyword>
<feature type="transmembrane region" description="Helical" evidence="2">
    <location>
        <begin position="12"/>
        <end position="32"/>
    </location>
</feature>
<protein>
    <recommendedName>
        <fullName evidence="5">Cyclase dehydrase</fullName>
    </recommendedName>
</protein>
<name>A0ABX2NXS1_9BURK</name>
<accession>A0ABX2NXS1</accession>
<keyword evidence="4" id="KW-1185">Reference proteome</keyword>
<keyword evidence="2" id="KW-1133">Transmembrane helix</keyword>
<evidence type="ECO:0000256" key="2">
    <source>
        <dbReference type="SAM" id="Phobius"/>
    </source>
</evidence>